<dbReference type="VEuPathDB" id="VectorBase:ASTE009814"/>
<feature type="compositionally biased region" description="Acidic residues" evidence="12">
    <location>
        <begin position="546"/>
        <end position="557"/>
    </location>
</feature>
<dbReference type="Gene3D" id="2.30.30.140">
    <property type="match status" value="1"/>
</dbReference>
<feature type="domain" description="MSL3 chromodomain-like" evidence="15">
    <location>
        <begin position="13"/>
        <end position="90"/>
    </location>
</feature>
<feature type="compositionally biased region" description="Basic and acidic residues" evidence="12">
    <location>
        <begin position="663"/>
        <end position="676"/>
    </location>
</feature>
<dbReference type="Pfam" id="PF22732">
    <property type="entry name" value="MSL3_chromo-like"/>
    <property type="match status" value="1"/>
</dbReference>
<evidence type="ECO:0000256" key="1">
    <source>
        <dbReference type="ARBA" id="ARBA00004123"/>
    </source>
</evidence>
<keyword evidence="6" id="KW-0156">Chromatin regulator</keyword>
<feature type="compositionally biased region" description="Basic and acidic residues" evidence="12">
    <location>
        <begin position="600"/>
        <end position="614"/>
    </location>
</feature>
<keyword evidence="9" id="KW-0539">Nucleus</keyword>
<keyword evidence="4" id="KW-0158">Chromosome</keyword>
<feature type="compositionally biased region" description="Acidic residues" evidence="12">
    <location>
        <begin position="677"/>
        <end position="700"/>
    </location>
</feature>
<feature type="region of interest" description="Disordered" evidence="12">
    <location>
        <begin position="760"/>
        <end position="779"/>
    </location>
</feature>
<proteinExistence type="inferred from homology"/>
<evidence type="ECO:0000313" key="17">
    <source>
        <dbReference type="Proteomes" id="UP000076408"/>
    </source>
</evidence>
<feature type="compositionally biased region" description="Basic and acidic residues" evidence="12">
    <location>
        <begin position="570"/>
        <end position="579"/>
    </location>
</feature>
<evidence type="ECO:0000256" key="12">
    <source>
        <dbReference type="SAM" id="MobiDB-lite"/>
    </source>
</evidence>
<feature type="region of interest" description="Disordered" evidence="12">
    <location>
        <begin position="105"/>
        <end position="145"/>
    </location>
</feature>
<dbReference type="InterPro" id="IPR053820">
    <property type="entry name" value="MSL3_chromo-like"/>
</dbReference>
<accession>A0A182YJS1</accession>
<keyword evidence="17" id="KW-1185">Reference proteome</keyword>
<name>A0A182YJS1_ANOST</name>
<feature type="domain" description="Micro-fibrillar-associated protein 1 C-terminal" evidence="14">
    <location>
        <begin position="695"/>
        <end position="905"/>
    </location>
</feature>
<dbReference type="FunFam" id="2.30.30.140:FF:000042">
    <property type="entry name" value="male-specific lethal 3 homolog"/>
    <property type="match status" value="1"/>
</dbReference>
<evidence type="ECO:0000259" key="13">
    <source>
        <dbReference type="Pfam" id="PF05712"/>
    </source>
</evidence>
<feature type="coiled-coil region" evidence="11">
    <location>
        <begin position="786"/>
        <end position="827"/>
    </location>
</feature>
<dbReference type="VEuPathDB" id="VectorBase:ASTEI20_032428"/>
<evidence type="ECO:0000256" key="5">
    <source>
        <dbReference type="ARBA" id="ARBA00022843"/>
    </source>
</evidence>
<evidence type="ECO:0000256" key="11">
    <source>
        <dbReference type="SAM" id="Coils"/>
    </source>
</evidence>
<evidence type="ECO:0000256" key="10">
    <source>
        <dbReference type="ARBA" id="ARBA00069454"/>
    </source>
</evidence>
<keyword evidence="7" id="KW-0805">Transcription regulation</keyword>
<dbReference type="InterPro" id="IPR026541">
    <property type="entry name" value="MRG_dom"/>
</dbReference>
<dbReference type="GO" id="GO:0072487">
    <property type="term" value="C:MSL complex"/>
    <property type="evidence" value="ECO:0007669"/>
    <property type="project" value="UniProtKB-ARBA"/>
</dbReference>
<dbReference type="InterPro" id="IPR038217">
    <property type="entry name" value="MRG_C_sf"/>
</dbReference>
<evidence type="ECO:0000256" key="3">
    <source>
        <dbReference type="ARBA" id="ARBA00008155"/>
    </source>
</evidence>
<dbReference type="InterPro" id="IPR009730">
    <property type="entry name" value="MFAP1_C"/>
</dbReference>
<feature type="domain" description="MRG" evidence="13">
    <location>
        <begin position="160"/>
        <end position="488"/>
    </location>
</feature>
<dbReference type="Gene3D" id="1.10.274.30">
    <property type="entry name" value="MRG domain"/>
    <property type="match status" value="2"/>
</dbReference>
<dbReference type="SUPFAM" id="SSF54160">
    <property type="entry name" value="Chromo domain-like"/>
    <property type="match status" value="1"/>
</dbReference>
<evidence type="ECO:0000256" key="6">
    <source>
        <dbReference type="ARBA" id="ARBA00022853"/>
    </source>
</evidence>
<feature type="region of interest" description="Disordered" evidence="12">
    <location>
        <begin position="323"/>
        <end position="350"/>
    </location>
</feature>
<dbReference type="Pfam" id="PF06991">
    <property type="entry name" value="MFAP1"/>
    <property type="match status" value="1"/>
</dbReference>
<feature type="compositionally biased region" description="Polar residues" evidence="12">
    <location>
        <begin position="119"/>
        <end position="142"/>
    </location>
</feature>
<reference evidence="17" key="1">
    <citation type="journal article" date="2014" name="Genome Biol.">
        <title>Genome analysis of a major urban malaria vector mosquito, Anopheles stephensi.</title>
        <authorList>
            <person name="Jiang X."/>
            <person name="Peery A."/>
            <person name="Hall A.B."/>
            <person name="Sharma A."/>
            <person name="Chen X.G."/>
            <person name="Waterhouse R.M."/>
            <person name="Komissarov A."/>
            <person name="Riehle M.M."/>
            <person name="Shouche Y."/>
            <person name="Sharakhova M.V."/>
            <person name="Lawson D."/>
            <person name="Pakpour N."/>
            <person name="Arensburger P."/>
            <person name="Davidson V.L."/>
            <person name="Eiglmeier K."/>
            <person name="Emrich S."/>
            <person name="George P."/>
            <person name="Kennedy R.C."/>
            <person name="Mane S.P."/>
            <person name="Maslen G."/>
            <person name="Oringanje C."/>
            <person name="Qi Y."/>
            <person name="Settlage R."/>
            <person name="Tojo M."/>
            <person name="Tubio J.M."/>
            <person name="Unger M.F."/>
            <person name="Wang B."/>
            <person name="Vernick K.D."/>
            <person name="Ribeiro J.M."/>
            <person name="James A.A."/>
            <person name="Michel K."/>
            <person name="Riehle M.A."/>
            <person name="Luckhart S."/>
            <person name="Sharakhov I.V."/>
            <person name="Tu Z."/>
        </authorList>
    </citation>
    <scope>NUCLEOTIDE SEQUENCE [LARGE SCALE GENOMIC DNA]</scope>
    <source>
        <strain evidence="17">Indian</strain>
    </source>
</reference>
<dbReference type="Proteomes" id="UP000076408">
    <property type="component" value="Unassembled WGS sequence"/>
</dbReference>
<dbReference type="PANTHER" id="PTHR15327">
    <property type="entry name" value="MICROFIBRIL-ASSOCIATED PROTEIN"/>
    <property type="match status" value="1"/>
</dbReference>
<keyword evidence="5" id="KW-0832">Ubl conjugation</keyword>
<dbReference type="InterPro" id="IPR016197">
    <property type="entry name" value="Chromo-like_dom_sf"/>
</dbReference>
<keyword evidence="11" id="KW-0175">Coiled coil</keyword>
<evidence type="ECO:0000256" key="4">
    <source>
        <dbReference type="ARBA" id="ARBA00022454"/>
    </source>
</evidence>
<feature type="compositionally biased region" description="Acidic residues" evidence="12">
    <location>
        <begin position="637"/>
        <end position="646"/>
    </location>
</feature>
<dbReference type="STRING" id="30069.A0A182YJS1"/>
<dbReference type="GO" id="GO:0006325">
    <property type="term" value="P:chromatin organization"/>
    <property type="evidence" value="ECO:0007669"/>
    <property type="project" value="UniProtKB-KW"/>
</dbReference>
<evidence type="ECO:0000259" key="15">
    <source>
        <dbReference type="Pfam" id="PF22732"/>
    </source>
</evidence>
<dbReference type="EnsemblMetazoa" id="ASTEI08707-RA">
    <property type="protein sequence ID" value="ASTEI08707-PA"/>
    <property type="gene ID" value="ASTEI08707"/>
</dbReference>
<dbReference type="GO" id="GO:0005634">
    <property type="term" value="C:nucleus"/>
    <property type="evidence" value="ECO:0007669"/>
    <property type="project" value="UniProtKB-SubCell"/>
</dbReference>
<evidence type="ECO:0000256" key="9">
    <source>
        <dbReference type="ARBA" id="ARBA00023242"/>
    </source>
</evidence>
<dbReference type="Pfam" id="PF05712">
    <property type="entry name" value="MRG"/>
    <property type="match status" value="1"/>
</dbReference>
<dbReference type="InterPro" id="IPR033194">
    <property type="entry name" value="MFAP1"/>
</dbReference>
<dbReference type="AlphaFoldDB" id="A0A182YJS1"/>
<feature type="region of interest" description="Disordered" evidence="12">
    <location>
        <begin position="516"/>
        <end position="708"/>
    </location>
</feature>
<keyword evidence="8" id="KW-0804">Transcription</keyword>
<comment type="similarity">
    <text evidence="3">Belongs to the MFAP1 family.</text>
</comment>
<comment type="subcellular location">
    <subcellularLocation>
        <location evidence="2">Chromosome</location>
    </subcellularLocation>
    <subcellularLocation>
        <location evidence="1">Nucleus</location>
    </subcellularLocation>
</comment>
<evidence type="ECO:0000256" key="8">
    <source>
        <dbReference type="ARBA" id="ARBA00023163"/>
    </source>
</evidence>
<feature type="compositionally biased region" description="Acidic residues" evidence="12">
    <location>
        <begin position="522"/>
        <end position="531"/>
    </location>
</feature>
<organism evidence="16 17">
    <name type="scientific">Anopheles stephensi</name>
    <name type="common">Indo-Pakistan malaria mosquito</name>
    <dbReference type="NCBI Taxonomy" id="30069"/>
    <lineage>
        <taxon>Eukaryota</taxon>
        <taxon>Metazoa</taxon>
        <taxon>Ecdysozoa</taxon>
        <taxon>Arthropoda</taxon>
        <taxon>Hexapoda</taxon>
        <taxon>Insecta</taxon>
        <taxon>Pterygota</taxon>
        <taxon>Neoptera</taxon>
        <taxon>Endopterygota</taxon>
        <taxon>Diptera</taxon>
        <taxon>Nematocera</taxon>
        <taxon>Culicoidea</taxon>
        <taxon>Culicidae</taxon>
        <taxon>Anophelinae</taxon>
        <taxon>Anopheles</taxon>
    </lineage>
</organism>
<dbReference type="GO" id="GO:0010468">
    <property type="term" value="P:regulation of gene expression"/>
    <property type="evidence" value="ECO:0007669"/>
    <property type="project" value="UniProtKB-ARBA"/>
</dbReference>
<evidence type="ECO:0000259" key="14">
    <source>
        <dbReference type="Pfam" id="PF06991"/>
    </source>
</evidence>
<dbReference type="PROSITE" id="PS51640">
    <property type="entry name" value="MRG"/>
    <property type="match status" value="1"/>
</dbReference>
<sequence length="946" mass="111417">MVSTRGHNTKYKFCDGEKVLCYEPDPTKAKVLYDSKVLEVSEGKDKRGRRIVEYLIHFQGWNSSWDRKVSEDFILKDTEENRQLQKDLAEKSQLYQGGYLYRKERKKQRAKSLTDRIESLTSAKSHPINPSSEDGSSCSNGFSRDENEYNIDDMDEYYSSSVESSHEEEKVYLQAGNKFRKHLDLDHHLIVSEGMLVELPVKLPVVTILEDFVRYYTIRQLFECGHQEQTKSRRRNSSALRSEHKIRDYEQIRTNVELCKEVADGLRVYFDFTLQDYLLYPQEKAQAQIVLSEENLRNFTYIASQDLSLDMLTVRLESPTVDVHQPLSEHSDQSTSAASAEERRRRRLRSHKNEENEFVLDFGALQYQPGHHIQPSVASTDCIGNLSPFGSSLNILRSVIPQNMTISREAKEVLDDVFRWRILPSNAPAEPSMIYGAVHLARLIVKLPEFLSATAMADEKLKLLLKFLDIFAEFIEEHEEWFGKQFYFSLRDSEGGEISMQKVKVHRYVSGKRPEYAQYASSDEESEDDDFLEHRRANEEQQQREDSDDNDLPEDVDDPRIRRLQAVRAETQDDLERERKERHRVIHEPELVESDDDNEHSDGDGAENDRRRYSDDDEREQTNASSRRRRISLGSESESEAELSDTEIERRRNLLKAKMLQQKQREEEELLQKQEEEGMSDSEESESSEYEEETESDEENEPRLKPLFVRKKDRTTIIEKEREANRQKQLDYEAKKMAKERRKQTLRLVEDSIKKELEKTKVENEPSLNDVNTDDENDEVEYEAWKLRELKRIKRDREEKEQVEKEKQEIERLRNMTEEERRQELRNNPKQVTNKNVKGKYKFLQKYYHRGAFYLDQEDDVYKQDFSAPTLEDHFDKTILPKVMQVKNFGRCGRTKYTHLVDQDTTKFDSPWVADTANSTIFHSERAGGMKQVFDKPSLYRKKRDA</sequence>
<protein>
    <recommendedName>
        <fullName evidence="10">Protein male-specific lethal-3</fullName>
    </recommendedName>
</protein>
<dbReference type="VEuPathDB" id="VectorBase:ASTEI08707"/>
<evidence type="ECO:0000313" key="16">
    <source>
        <dbReference type="EnsemblMetazoa" id="ASTEI08707-PA"/>
    </source>
</evidence>
<evidence type="ECO:0000256" key="7">
    <source>
        <dbReference type="ARBA" id="ARBA00023015"/>
    </source>
</evidence>
<feature type="compositionally biased region" description="Basic and acidic residues" evidence="12">
    <location>
        <begin position="532"/>
        <end position="545"/>
    </location>
</feature>
<evidence type="ECO:0000256" key="2">
    <source>
        <dbReference type="ARBA" id="ARBA00004286"/>
    </source>
</evidence>
<reference evidence="16" key="2">
    <citation type="submission" date="2020-05" db="UniProtKB">
        <authorList>
            <consortium name="EnsemblMetazoa"/>
        </authorList>
    </citation>
    <scope>IDENTIFICATION</scope>
    <source>
        <strain evidence="16">Indian</strain>
    </source>
</reference>